<keyword evidence="7" id="KW-0862">Zinc</keyword>
<evidence type="ECO:0000313" key="8">
    <source>
        <dbReference type="EMBL" id="KAJ4444471.1"/>
    </source>
</evidence>
<evidence type="ECO:0000256" key="7">
    <source>
        <dbReference type="ARBA" id="ARBA00022833"/>
    </source>
</evidence>
<sequence length="212" mass="24816">MEEIIVNSEQATRLIHEVKKKKKKETKYFVVGFDSVDDESKPENPLFDKDVSVPEQWCDEENPPYAYYQYYTYANLTVLNHFRSVVSIDRWLMRENKNDSSTNSESVNHLVPVLQYLYYLAQIGIAMSPLSNNSLFLNYHRNPLPEYLARGLCVSLSTDDPLQFHFTKMKQYWLGPNYTKEGVAGNDITRTNVPDIRVAYRYETLVENSQYI</sequence>
<keyword evidence="5" id="KW-0479">Metal-binding</keyword>
<accession>A0ABQ8TEC0</accession>
<evidence type="ECO:0000256" key="5">
    <source>
        <dbReference type="ARBA" id="ARBA00022723"/>
    </source>
</evidence>
<evidence type="ECO:0000256" key="4">
    <source>
        <dbReference type="ARBA" id="ARBA00012775"/>
    </source>
</evidence>
<dbReference type="InterPro" id="IPR032466">
    <property type="entry name" value="Metal_Hydrolase"/>
</dbReference>
<dbReference type="Gene3D" id="3.20.20.140">
    <property type="entry name" value="Metal-dependent hydrolases"/>
    <property type="match status" value="2"/>
</dbReference>
<name>A0ABQ8TEC0_PERAM</name>
<organism evidence="8 9">
    <name type="scientific">Periplaneta americana</name>
    <name type="common">American cockroach</name>
    <name type="synonym">Blatta americana</name>
    <dbReference type="NCBI Taxonomy" id="6978"/>
    <lineage>
        <taxon>Eukaryota</taxon>
        <taxon>Metazoa</taxon>
        <taxon>Ecdysozoa</taxon>
        <taxon>Arthropoda</taxon>
        <taxon>Hexapoda</taxon>
        <taxon>Insecta</taxon>
        <taxon>Pterygota</taxon>
        <taxon>Neoptera</taxon>
        <taxon>Polyneoptera</taxon>
        <taxon>Dictyoptera</taxon>
        <taxon>Blattodea</taxon>
        <taxon>Blattoidea</taxon>
        <taxon>Blattidae</taxon>
        <taxon>Blattinae</taxon>
        <taxon>Periplaneta</taxon>
    </lineage>
</organism>
<protein>
    <recommendedName>
        <fullName evidence="4">AMP deaminase</fullName>
        <ecNumber evidence="4">3.5.4.6</ecNumber>
    </recommendedName>
</protein>
<dbReference type="PROSITE" id="PS00485">
    <property type="entry name" value="A_DEAMINASE"/>
    <property type="match status" value="1"/>
</dbReference>
<comment type="caution">
    <text evidence="8">The sequence shown here is derived from an EMBL/GenBank/DDBJ whole genome shotgun (WGS) entry which is preliminary data.</text>
</comment>
<comment type="similarity">
    <text evidence="3">Belongs to the metallo-dependent hydrolases superfamily. Adenosine and AMP deaminases family.</text>
</comment>
<evidence type="ECO:0000256" key="6">
    <source>
        <dbReference type="ARBA" id="ARBA00022801"/>
    </source>
</evidence>
<dbReference type="EMBL" id="JAJSOF020000011">
    <property type="protein sequence ID" value="KAJ4444471.1"/>
    <property type="molecule type" value="Genomic_DNA"/>
</dbReference>
<evidence type="ECO:0000313" key="9">
    <source>
        <dbReference type="Proteomes" id="UP001148838"/>
    </source>
</evidence>
<proteinExistence type="inferred from homology"/>
<dbReference type="InterPro" id="IPR006650">
    <property type="entry name" value="A/AMP_deam_AS"/>
</dbReference>
<dbReference type="PANTHER" id="PTHR11359:SF0">
    <property type="entry name" value="AMP DEAMINASE"/>
    <property type="match status" value="1"/>
</dbReference>
<gene>
    <name evidence="8" type="ORF">ANN_06263</name>
</gene>
<dbReference type="Proteomes" id="UP001148838">
    <property type="component" value="Unassembled WGS sequence"/>
</dbReference>
<comment type="cofactor">
    <cofactor evidence="1">
        <name>Zn(2+)</name>
        <dbReference type="ChEBI" id="CHEBI:29105"/>
    </cofactor>
</comment>
<dbReference type="EC" id="3.5.4.6" evidence="4"/>
<keyword evidence="9" id="KW-1185">Reference proteome</keyword>
<evidence type="ECO:0000256" key="1">
    <source>
        <dbReference type="ARBA" id="ARBA00001947"/>
    </source>
</evidence>
<comment type="pathway">
    <text evidence="2">Purine metabolism; IMP biosynthesis via salvage pathway; IMP from AMP: step 1/1.</text>
</comment>
<dbReference type="InterPro" id="IPR006329">
    <property type="entry name" value="AMPD"/>
</dbReference>
<reference evidence="8 9" key="1">
    <citation type="journal article" date="2022" name="Allergy">
        <title>Genome assembly and annotation of Periplaneta americana reveal a comprehensive cockroach allergen profile.</title>
        <authorList>
            <person name="Wang L."/>
            <person name="Xiong Q."/>
            <person name="Saelim N."/>
            <person name="Wang L."/>
            <person name="Nong W."/>
            <person name="Wan A.T."/>
            <person name="Shi M."/>
            <person name="Liu X."/>
            <person name="Cao Q."/>
            <person name="Hui J.H.L."/>
            <person name="Sookrung N."/>
            <person name="Leung T.F."/>
            <person name="Tungtrongchitr A."/>
            <person name="Tsui S.K.W."/>
        </authorList>
    </citation>
    <scope>NUCLEOTIDE SEQUENCE [LARGE SCALE GENOMIC DNA]</scope>
    <source>
        <strain evidence="8">PWHHKU_190912</strain>
    </source>
</reference>
<keyword evidence="6" id="KW-0378">Hydrolase</keyword>
<evidence type="ECO:0000256" key="3">
    <source>
        <dbReference type="ARBA" id="ARBA00006676"/>
    </source>
</evidence>
<evidence type="ECO:0000256" key="2">
    <source>
        <dbReference type="ARBA" id="ARBA00004955"/>
    </source>
</evidence>
<dbReference type="PANTHER" id="PTHR11359">
    <property type="entry name" value="AMP DEAMINASE"/>
    <property type="match status" value="1"/>
</dbReference>
<dbReference type="SUPFAM" id="SSF51556">
    <property type="entry name" value="Metallo-dependent hydrolases"/>
    <property type="match status" value="1"/>
</dbReference>
<dbReference type="Pfam" id="PF19326">
    <property type="entry name" value="AMP_deaminase"/>
    <property type="match status" value="1"/>
</dbReference>